<dbReference type="EMBL" id="FOGB01000010">
    <property type="protein sequence ID" value="SEQ90183.1"/>
    <property type="molecule type" value="Genomic_DNA"/>
</dbReference>
<dbReference type="Pfam" id="PF03466">
    <property type="entry name" value="LysR_substrate"/>
    <property type="match status" value="1"/>
</dbReference>
<dbReference type="Proteomes" id="UP000198749">
    <property type="component" value="Unassembled WGS sequence"/>
</dbReference>
<dbReference type="InterPro" id="IPR005119">
    <property type="entry name" value="LysR_subst-bd"/>
</dbReference>
<dbReference type="SUPFAM" id="SSF53850">
    <property type="entry name" value="Periplasmic binding protein-like II"/>
    <property type="match status" value="1"/>
</dbReference>
<dbReference type="GO" id="GO:0003700">
    <property type="term" value="F:DNA-binding transcription factor activity"/>
    <property type="evidence" value="ECO:0007669"/>
    <property type="project" value="InterPro"/>
</dbReference>
<dbReference type="SUPFAM" id="SSF46785">
    <property type="entry name" value="Winged helix' DNA-binding domain"/>
    <property type="match status" value="1"/>
</dbReference>
<feature type="domain" description="HTH lysR-type" evidence="5">
    <location>
        <begin position="10"/>
        <end position="59"/>
    </location>
</feature>
<dbReference type="GO" id="GO:0043565">
    <property type="term" value="F:sequence-specific DNA binding"/>
    <property type="evidence" value="ECO:0007669"/>
    <property type="project" value="TreeGrafter"/>
</dbReference>
<dbReference type="STRING" id="355243.SAMN03080615_03180"/>
<gene>
    <name evidence="6" type="ORF">SAMN03080615_03180</name>
</gene>
<evidence type="ECO:0000256" key="3">
    <source>
        <dbReference type="ARBA" id="ARBA00023125"/>
    </source>
</evidence>
<dbReference type="PRINTS" id="PR00039">
    <property type="entry name" value="HTHLYSR"/>
</dbReference>
<dbReference type="AlphaFoldDB" id="A0A1H9JTS3"/>
<keyword evidence="3" id="KW-0238">DNA-binding</keyword>
<dbReference type="FunFam" id="3.40.190.290:FF:000001">
    <property type="entry name" value="Transcriptional regulator, LysR family"/>
    <property type="match status" value="1"/>
</dbReference>
<evidence type="ECO:0000313" key="7">
    <source>
        <dbReference type="Proteomes" id="UP000198749"/>
    </source>
</evidence>
<dbReference type="FunFam" id="1.10.10.10:FF:000001">
    <property type="entry name" value="LysR family transcriptional regulator"/>
    <property type="match status" value="1"/>
</dbReference>
<accession>A0A1H9JTS3</accession>
<dbReference type="GO" id="GO:0006351">
    <property type="term" value="P:DNA-templated transcription"/>
    <property type="evidence" value="ECO:0007669"/>
    <property type="project" value="TreeGrafter"/>
</dbReference>
<dbReference type="Pfam" id="PF00126">
    <property type="entry name" value="HTH_1"/>
    <property type="match status" value="1"/>
</dbReference>
<dbReference type="InterPro" id="IPR036388">
    <property type="entry name" value="WH-like_DNA-bd_sf"/>
</dbReference>
<evidence type="ECO:0000256" key="4">
    <source>
        <dbReference type="ARBA" id="ARBA00023163"/>
    </source>
</evidence>
<evidence type="ECO:0000313" key="6">
    <source>
        <dbReference type="EMBL" id="SEQ90183.1"/>
    </source>
</evidence>
<reference evidence="7" key="1">
    <citation type="submission" date="2016-10" db="EMBL/GenBank/DDBJ databases">
        <authorList>
            <person name="Varghese N."/>
            <person name="Submissions S."/>
        </authorList>
    </citation>
    <scope>NUCLEOTIDE SEQUENCE [LARGE SCALE GENOMIC DNA]</scope>
    <source>
        <strain evidence="7">DSM 18887</strain>
    </source>
</reference>
<evidence type="ECO:0000259" key="5">
    <source>
        <dbReference type="PROSITE" id="PS50931"/>
    </source>
</evidence>
<dbReference type="OrthoDB" id="9815676at2"/>
<comment type="similarity">
    <text evidence="1">Belongs to the LysR transcriptional regulatory family.</text>
</comment>
<dbReference type="InterPro" id="IPR036390">
    <property type="entry name" value="WH_DNA-bd_sf"/>
</dbReference>
<protein>
    <submittedName>
        <fullName evidence="6">Transcriptional regulator, LysR family</fullName>
    </submittedName>
</protein>
<keyword evidence="4" id="KW-0804">Transcription</keyword>
<evidence type="ECO:0000256" key="2">
    <source>
        <dbReference type="ARBA" id="ARBA00023015"/>
    </source>
</evidence>
<dbReference type="PROSITE" id="PS50931">
    <property type="entry name" value="HTH_LYSR"/>
    <property type="match status" value="1"/>
</dbReference>
<proteinExistence type="inferred from homology"/>
<dbReference type="PANTHER" id="PTHR30537:SF10">
    <property type="entry name" value="TRANSCRIPTIONAL REGULATOR-RELATED"/>
    <property type="match status" value="1"/>
</dbReference>
<organism evidence="6 7">
    <name type="scientific">Amphritea atlantica</name>
    <dbReference type="NCBI Taxonomy" id="355243"/>
    <lineage>
        <taxon>Bacteria</taxon>
        <taxon>Pseudomonadati</taxon>
        <taxon>Pseudomonadota</taxon>
        <taxon>Gammaproteobacteria</taxon>
        <taxon>Oceanospirillales</taxon>
        <taxon>Oceanospirillaceae</taxon>
        <taxon>Amphritea</taxon>
    </lineage>
</organism>
<dbReference type="Gene3D" id="3.40.190.290">
    <property type="match status" value="1"/>
</dbReference>
<keyword evidence="2" id="KW-0805">Transcription regulation</keyword>
<dbReference type="InterPro" id="IPR000847">
    <property type="entry name" value="LysR_HTH_N"/>
</dbReference>
<keyword evidence="7" id="KW-1185">Reference proteome</keyword>
<sequence length="289" mass="32403">MNRWEGVSELIAVTETTSFTAAAKRLGISTAQVSRQISSLENRLGTKLFYRTTRRVTATEAGETYYQYCRQLLNGLEEAERAVNNLQNTPRGKLKVTAPATYGEQKIAPLINDFINLYPELEVQCHLTNQTVDLVASGYDLAIRLGKLEDSSMIARQLISRQLYVCASPAYLATHGEPHVLNELSHHNCLLGTLEYWRFLEQGHERNIRVSGNLHCNSGQALLDAALKGIGIVQLPDYYVEPYIKDGGLISLLQNYQHSSEGVWAVYPHNRHLSSKVRMLVDHLAAHLV</sequence>
<dbReference type="InterPro" id="IPR058163">
    <property type="entry name" value="LysR-type_TF_proteobact-type"/>
</dbReference>
<dbReference type="PANTHER" id="PTHR30537">
    <property type="entry name" value="HTH-TYPE TRANSCRIPTIONAL REGULATOR"/>
    <property type="match status" value="1"/>
</dbReference>
<evidence type="ECO:0000256" key="1">
    <source>
        <dbReference type="ARBA" id="ARBA00009437"/>
    </source>
</evidence>
<dbReference type="RefSeq" id="WP_091360233.1">
    <property type="nucleotide sequence ID" value="NZ_AP025284.1"/>
</dbReference>
<name>A0A1H9JTS3_9GAMM</name>
<dbReference type="Gene3D" id="1.10.10.10">
    <property type="entry name" value="Winged helix-like DNA-binding domain superfamily/Winged helix DNA-binding domain"/>
    <property type="match status" value="1"/>
</dbReference>